<keyword evidence="2" id="KW-1185">Reference proteome</keyword>
<protein>
    <submittedName>
        <fullName evidence="1">Uncharacterized protein</fullName>
    </submittedName>
</protein>
<reference evidence="1 2" key="1">
    <citation type="journal article" date="2017" name="Nature">
        <title>The Apostasia genome and the evolution of orchids.</title>
        <authorList>
            <person name="Zhang G.Q."/>
            <person name="Liu K.W."/>
            <person name="Li Z."/>
            <person name="Lohaus R."/>
            <person name="Hsiao Y.Y."/>
            <person name="Niu S.C."/>
            <person name="Wang J.Y."/>
            <person name="Lin Y.C."/>
            <person name="Xu Q."/>
            <person name="Chen L.J."/>
            <person name="Yoshida K."/>
            <person name="Fujiwara S."/>
            <person name="Wang Z.W."/>
            <person name="Zhang Y.Q."/>
            <person name="Mitsuda N."/>
            <person name="Wang M."/>
            <person name="Liu G.H."/>
            <person name="Pecoraro L."/>
            <person name="Huang H.X."/>
            <person name="Xiao X.J."/>
            <person name="Lin M."/>
            <person name="Wu X.Y."/>
            <person name="Wu W.L."/>
            <person name="Chen Y.Y."/>
            <person name="Chang S.B."/>
            <person name="Sakamoto S."/>
            <person name="Ohme-Takagi M."/>
            <person name="Yagi M."/>
            <person name="Zeng S.J."/>
            <person name="Shen C.Y."/>
            <person name="Yeh C.M."/>
            <person name="Luo Y.B."/>
            <person name="Tsai W.C."/>
            <person name="Van de Peer Y."/>
            <person name="Liu Z.J."/>
        </authorList>
    </citation>
    <scope>NUCLEOTIDE SEQUENCE [LARGE SCALE GENOMIC DNA]</scope>
    <source>
        <strain evidence="2">cv. Shenzhen</strain>
        <tissue evidence="1">Stem</tissue>
    </source>
</reference>
<gene>
    <name evidence="1" type="ORF">AXF42_Ash003234</name>
</gene>
<evidence type="ECO:0000313" key="2">
    <source>
        <dbReference type="Proteomes" id="UP000236161"/>
    </source>
</evidence>
<name>A0A2I0BFJ9_9ASPA</name>
<dbReference type="EMBL" id="KZ451885">
    <property type="protein sequence ID" value="PKA66580.1"/>
    <property type="molecule type" value="Genomic_DNA"/>
</dbReference>
<dbReference type="Proteomes" id="UP000236161">
    <property type="component" value="Unassembled WGS sequence"/>
</dbReference>
<dbReference type="AlphaFoldDB" id="A0A2I0BFJ9"/>
<sequence>MMHGGPFRILWSSPYLVQMFDLEIFRLDVFLLRGDYLPFALSVRLITGAALHVYAQDAACGSRGDIVKILLISDSRTLNLSTKFINFRRNYQHYSKPLI</sequence>
<proteinExistence type="predicted"/>
<organism evidence="1 2">
    <name type="scientific">Apostasia shenzhenica</name>
    <dbReference type="NCBI Taxonomy" id="1088818"/>
    <lineage>
        <taxon>Eukaryota</taxon>
        <taxon>Viridiplantae</taxon>
        <taxon>Streptophyta</taxon>
        <taxon>Embryophyta</taxon>
        <taxon>Tracheophyta</taxon>
        <taxon>Spermatophyta</taxon>
        <taxon>Magnoliopsida</taxon>
        <taxon>Liliopsida</taxon>
        <taxon>Asparagales</taxon>
        <taxon>Orchidaceae</taxon>
        <taxon>Apostasioideae</taxon>
        <taxon>Apostasia</taxon>
    </lineage>
</organism>
<accession>A0A2I0BFJ9</accession>
<evidence type="ECO:0000313" key="1">
    <source>
        <dbReference type="EMBL" id="PKA66580.1"/>
    </source>
</evidence>